<dbReference type="Gene3D" id="3.20.20.80">
    <property type="entry name" value="Glycosidases"/>
    <property type="match status" value="2"/>
</dbReference>
<protein>
    <submittedName>
        <fullName evidence="3">Mannosyl-glycoprotein endo-beta-N-acetylglucosaminidase H</fullName>
    </submittedName>
</protein>
<evidence type="ECO:0000259" key="2">
    <source>
        <dbReference type="PROSITE" id="PS51910"/>
    </source>
</evidence>
<dbReference type="SUPFAM" id="SSF51445">
    <property type="entry name" value="(Trans)glycosidases"/>
    <property type="match status" value="1"/>
</dbReference>
<name>K1S6S7_9ZZZZ</name>
<organism evidence="3">
    <name type="scientific">human gut metagenome</name>
    <dbReference type="NCBI Taxonomy" id="408170"/>
    <lineage>
        <taxon>unclassified sequences</taxon>
        <taxon>metagenomes</taxon>
        <taxon>organismal metagenomes</taxon>
    </lineage>
</organism>
<dbReference type="PROSITE" id="PS51257">
    <property type="entry name" value="PROKAR_LIPOPROTEIN"/>
    <property type="match status" value="1"/>
</dbReference>
<dbReference type="InterPro" id="IPR001223">
    <property type="entry name" value="Glyco_hydro18_cat"/>
</dbReference>
<feature type="region of interest" description="Disordered" evidence="1">
    <location>
        <begin position="337"/>
        <end position="368"/>
    </location>
</feature>
<dbReference type="EMBL" id="AJWY01010136">
    <property type="protein sequence ID" value="EKC56372.1"/>
    <property type="molecule type" value="Genomic_DNA"/>
</dbReference>
<reference evidence="3" key="1">
    <citation type="journal article" date="2013" name="Environ. Microbiol.">
        <title>Microbiota from the distal guts of lean and obese adolescents exhibit partial functional redundancy besides clear differences in community structure.</title>
        <authorList>
            <person name="Ferrer M."/>
            <person name="Ruiz A."/>
            <person name="Lanza F."/>
            <person name="Haange S.B."/>
            <person name="Oberbach A."/>
            <person name="Till H."/>
            <person name="Bargiela R."/>
            <person name="Campoy C."/>
            <person name="Segura M.T."/>
            <person name="Richter M."/>
            <person name="von Bergen M."/>
            <person name="Seifert J."/>
            <person name="Suarez A."/>
        </authorList>
    </citation>
    <scope>NUCLEOTIDE SEQUENCE</scope>
</reference>
<gene>
    <name evidence="3" type="ORF">LEA_14872</name>
</gene>
<dbReference type="GO" id="GO:0005975">
    <property type="term" value="P:carbohydrate metabolic process"/>
    <property type="evidence" value="ECO:0007669"/>
    <property type="project" value="InterPro"/>
</dbReference>
<evidence type="ECO:0000313" key="3">
    <source>
        <dbReference type="EMBL" id="EKC56372.1"/>
    </source>
</evidence>
<feature type="non-terminal residue" evidence="3">
    <location>
        <position position="441"/>
    </location>
</feature>
<proteinExistence type="predicted"/>
<evidence type="ECO:0000256" key="1">
    <source>
        <dbReference type="SAM" id="MobiDB-lite"/>
    </source>
</evidence>
<dbReference type="AlphaFoldDB" id="K1S6S7"/>
<dbReference type="PROSITE" id="PS51910">
    <property type="entry name" value="GH18_2"/>
    <property type="match status" value="1"/>
</dbReference>
<dbReference type="InterPro" id="IPR017853">
    <property type="entry name" value="GH"/>
</dbReference>
<accession>K1S6S7</accession>
<feature type="domain" description="GH18" evidence="2">
    <location>
        <begin position="47"/>
        <end position="311"/>
    </location>
</feature>
<dbReference type="Pfam" id="PF00704">
    <property type="entry name" value="Glyco_hydro_18"/>
    <property type="match status" value="1"/>
</dbReference>
<sequence>MRTFSLKSLFLILIAGSLLACVKEDPEKSDSTTFSKQYTRTYGDKSPKVIAIIETNDTDPRNVLSYHLGTSADDPLFFDIVEFFAANIHKDAYNDPTIYFNPELAPLLADTATYVKPLKDAGLKVVLSILGDWQGIGVANMTESQADKFTDILVHIIKTYGLDGVSFDDEYANYENTVADSYGRIIEQLRTKLDAEFPDTHKLIGVDQWGNYNQIDAEAGAMIDYVYHGTFGPDVFIASPSVSGVTQDRFSPQTLDLNLQYIPYFLNQIKIRSAQAANQEYNFITTYDLRVATDCNPLPVLQSIAEGAYNSTVTYDGTAYEQDWTFIPEGHEITHEDVLNSNPEPEPEPDPEPGIEFPSIPNVDHGNRTPLNMTTVYVNTTNPLNAKSYYLTDTISNSSEPFLDLCVLDAGKIHKSSDNMPTLYLDSDMNHVCRMQTPISD</sequence>
<comment type="caution">
    <text evidence="3">The sequence shown here is derived from an EMBL/GenBank/DDBJ whole genome shotgun (WGS) entry which is preliminary data.</text>
</comment>